<dbReference type="InterPro" id="IPR027107">
    <property type="entry name" value="Tuberin/Ral-act_asu"/>
</dbReference>
<dbReference type="InterPro" id="IPR024584">
    <property type="entry name" value="Tuberin_N"/>
</dbReference>
<dbReference type="Pfam" id="PF11864">
    <property type="entry name" value="DUF3384"/>
    <property type="match status" value="1"/>
</dbReference>
<feature type="region of interest" description="Disordered" evidence="2">
    <location>
        <begin position="1315"/>
        <end position="1368"/>
    </location>
</feature>
<dbReference type="PANTHER" id="PTHR10063">
    <property type="entry name" value="TUBERIN"/>
    <property type="match status" value="1"/>
</dbReference>
<dbReference type="Pfam" id="PF02145">
    <property type="entry name" value="Rap_GAP"/>
    <property type="match status" value="1"/>
</dbReference>
<dbReference type="SUPFAM" id="SSF111347">
    <property type="entry name" value="Rap/Ran-GAP"/>
    <property type="match status" value="1"/>
</dbReference>
<dbReference type="Pfam" id="PF03542">
    <property type="entry name" value="Tuberin"/>
    <property type="match status" value="1"/>
</dbReference>
<dbReference type="OrthoDB" id="19311at2759"/>
<evidence type="ECO:0000259" key="3">
    <source>
        <dbReference type="PROSITE" id="PS50085"/>
    </source>
</evidence>
<evidence type="ECO:0000256" key="1">
    <source>
        <dbReference type="ARBA" id="ARBA00022468"/>
    </source>
</evidence>
<dbReference type="GO" id="GO:0051056">
    <property type="term" value="P:regulation of small GTPase mediated signal transduction"/>
    <property type="evidence" value="ECO:0007669"/>
    <property type="project" value="InterPro"/>
</dbReference>
<feature type="domain" description="Rap-GAP" evidence="3">
    <location>
        <begin position="1073"/>
        <end position="1312"/>
    </location>
</feature>
<dbReference type="Proteomes" id="UP000038010">
    <property type="component" value="Unassembled WGS sequence"/>
</dbReference>
<sequence>MDALDLNAEKFKQDAAYARQWVADYAQLTEKEELPTSLLDVFERSPDVLTEYADFLGDALRDWYSRLIAAVKAKRESPQDQTLRVAAVSASRDFTWLLAFIKKSLVSVSPAQDTKRPPCLRLTQQITKLALTSREPSDIQYAIDILILVVQRFQLPEESLEDALRILCASAMRLQPIPDPLRQSFREIMEGSFSRQAMDVMLEFVAKPTAENKAVGLQVGRGSLRLLQGIVDLRDEHGAWTLDMPKLLTSTQLAASQHILRYTPDLVNTLHVVLAHESRKAQLPELKIAELLSVLQNCLQAESPDQEVSSSSERYTEDRNAGIRAIGNDIEASWRALSMQQKTDVSDYAIQNPRMVSTELLRSCLDFISEGQHLTFQTERWRERTQWILQHIIRDGDLHPDGRLSAIKALSQAMTALGPTPSDEAFKDSVEVVIGDYKKVLLLQLKDEKDKTVLAEISDALIILARRGGCTVYIMTELTQTVIDGLPTKGRGKNALFATRTLVTIFAETFEPSPKLALRAYSGLVKISSLDCPFRAARIAAMRILFSLRSTHDGFVFITDDMSAGYIATALCRTRESAEAFDNGVTNFDRHSTSSSSISNPTGPSYEPTWMFDDEDNLASPRTRPSKHITADKVLSKSNADLTHLDVTAWLLELIRVIQKDDDWEVYSWVMVNLGSQLANVKLFCSSLETIVFLRQVVCAQINDYKMHEPPVASGLKKSDVAMCLFNILTPLIAYATKRGEVIQKEFGDELVKAFLNGVASQHYEGTARGCIHALSICIFEIPSSVASLFPNILERASRSMTQSHLTLHMLEFLSEVASLEELHSNFMQQEVAKMFGMCIQFLERTREQATLSMSNVQPRVATPSRQSGVTLKRPPYRAAMMKDVGVPQYASALAYHTMIRWFLSLRLEVRARLVSWIVPRFIWKSSQGEEMIDEQSEVFIDMMQRTAFSDLGETQPNPSFSKPTDGSISSASWVMGYSIITAETAGHTGLTQITKRQASGTTHAIYQQLTTKVPGHLAPSNTEIQPGAENDGPPTEMLPAHILLQMVSTAAPIPTEDQPITLPHDDFVNRALTSFDRIPTVDSHKAGVIYIGPGQTEEADYLSAGSGSADYDRFVDGLGYKVALEGDLEFNPQGLSHPRDGSTTVAWRDRVTEMVFLIPTMMPPNPNDDPEWLHKKAHVGNCFVNIIFNNSGLPWDFERLRSQLNYINIVITPADTIDEVDAIDTKKSPSMPAFYHVQVLTKPSFPNISPAADLKVISATQLPKFVRVLAINANVFAQCWQTKDTDKEFPSNWRERLAQIKRLKARMAVRIGSGTDNVAGAGTTMSPPPSSGGGGGRRTPAPKDDTGGGGKADGALAKQLDFGRWTF</sequence>
<dbReference type="InterPro" id="IPR016024">
    <property type="entry name" value="ARM-type_fold"/>
</dbReference>
<dbReference type="GO" id="GO:0005634">
    <property type="term" value="C:nucleus"/>
    <property type="evidence" value="ECO:0007669"/>
    <property type="project" value="InterPro"/>
</dbReference>
<evidence type="ECO:0000313" key="5">
    <source>
        <dbReference type="Proteomes" id="UP000038010"/>
    </source>
</evidence>
<dbReference type="PROSITE" id="PS50085">
    <property type="entry name" value="RAPGAP"/>
    <property type="match status" value="1"/>
</dbReference>
<keyword evidence="5" id="KW-1185">Reference proteome</keyword>
<dbReference type="GO" id="GO:0032007">
    <property type="term" value="P:negative regulation of TOR signaling"/>
    <property type="evidence" value="ECO:0007669"/>
    <property type="project" value="TreeGrafter"/>
</dbReference>
<accession>A0A0N1NXJ5</accession>
<dbReference type="Gene3D" id="3.40.50.11210">
    <property type="entry name" value="Rap/Ran-GAP"/>
    <property type="match status" value="1"/>
</dbReference>
<reference evidence="4 5" key="1">
    <citation type="submission" date="2015-06" db="EMBL/GenBank/DDBJ databases">
        <title>Draft genome of the ant-associated black yeast Phialophora attae CBS 131958.</title>
        <authorList>
            <person name="Moreno L.F."/>
            <person name="Stielow B.J."/>
            <person name="de Hoog S."/>
            <person name="Vicente V.A."/>
            <person name="Weiss V.A."/>
            <person name="de Vries M."/>
            <person name="Cruz L.M."/>
            <person name="Souza E.M."/>
        </authorList>
    </citation>
    <scope>NUCLEOTIDE SEQUENCE [LARGE SCALE GENOMIC DNA]</scope>
    <source>
        <strain evidence="4 5">CBS 131958</strain>
    </source>
</reference>
<evidence type="ECO:0000256" key="2">
    <source>
        <dbReference type="SAM" id="MobiDB-lite"/>
    </source>
</evidence>
<dbReference type="RefSeq" id="XP_017997730.1">
    <property type="nucleotide sequence ID" value="XM_018140570.1"/>
</dbReference>
<dbReference type="InterPro" id="IPR000331">
    <property type="entry name" value="Rap/Ran_GAP_dom"/>
</dbReference>
<dbReference type="EMBL" id="LFJN01000022">
    <property type="protein sequence ID" value="KPI37767.1"/>
    <property type="molecule type" value="Genomic_DNA"/>
</dbReference>
<dbReference type="PANTHER" id="PTHR10063:SF0">
    <property type="entry name" value="TUBERIN"/>
    <property type="match status" value="1"/>
</dbReference>
<organism evidence="4 5">
    <name type="scientific">Cyphellophora attinorum</name>
    <dbReference type="NCBI Taxonomy" id="1664694"/>
    <lineage>
        <taxon>Eukaryota</taxon>
        <taxon>Fungi</taxon>
        <taxon>Dikarya</taxon>
        <taxon>Ascomycota</taxon>
        <taxon>Pezizomycotina</taxon>
        <taxon>Eurotiomycetes</taxon>
        <taxon>Chaetothyriomycetidae</taxon>
        <taxon>Chaetothyriales</taxon>
        <taxon>Cyphellophoraceae</taxon>
        <taxon>Cyphellophora</taxon>
    </lineage>
</organism>
<keyword evidence="1" id="KW-0343">GTPase activation</keyword>
<dbReference type="SUPFAM" id="SSF48371">
    <property type="entry name" value="ARM repeat"/>
    <property type="match status" value="1"/>
</dbReference>
<dbReference type="InterPro" id="IPR018515">
    <property type="entry name" value="Tuberin-type_domain"/>
</dbReference>
<gene>
    <name evidence="4" type="ORF">AB675_116</name>
</gene>
<dbReference type="GeneID" id="28732341"/>
<name>A0A0N1NXJ5_9EURO</name>
<dbReference type="InterPro" id="IPR035974">
    <property type="entry name" value="Rap/Ran-GAP_sf"/>
</dbReference>
<proteinExistence type="predicted"/>
<comment type="caution">
    <text evidence="4">The sequence shown here is derived from an EMBL/GenBank/DDBJ whole genome shotgun (WGS) entry which is preliminary data.</text>
</comment>
<protein>
    <recommendedName>
        <fullName evidence="3">Rap-GAP domain-containing protein</fullName>
    </recommendedName>
</protein>
<dbReference type="STRING" id="1664694.A0A0N1NXJ5"/>
<dbReference type="VEuPathDB" id="FungiDB:AB675_116"/>
<dbReference type="GO" id="GO:0005096">
    <property type="term" value="F:GTPase activator activity"/>
    <property type="evidence" value="ECO:0007669"/>
    <property type="project" value="UniProtKB-KW"/>
</dbReference>
<dbReference type="GO" id="GO:0033596">
    <property type="term" value="C:TSC1-TSC2 complex"/>
    <property type="evidence" value="ECO:0007669"/>
    <property type="project" value="TreeGrafter"/>
</dbReference>
<evidence type="ECO:0000313" key="4">
    <source>
        <dbReference type="EMBL" id="KPI37767.1"/>
    </source>
</evidence>